<feature type="transmembrane region" description="Helical" evidence="8">
    <location>
        <begin position="162"/>
        <end position="180"/>
    </location>
</feature>
<evidence type="ECO:0000256" key="1">
    <source>
        <dbReference type="ARBA" id="ARBA00004651"/>
    </source>
</evidence>
<proteinExistence type="inferred from homology"/>
<accession>A0A1H8AC09</accession>
<dbReference type="PANTHER" id="PTHR34979">
    <property type="entry name" value="INNER MEMBRANE PROTEIN YGAZ"/>
    <property type="match status" value="1"/>
</dbReference>
<comment type="subcellular location">
    <subcellularLocation>
        <location evidence="1">Cell membrane</location>
        <topology evidence="1">Multi-pass membrane protein</topology>
    </subcellularLocation>
</comment>
<keyword evidence="6 8" id="KW-1133">Transmembrane helix</keyword>
<protein>
    <submittedName>
        <fullName evidence="9">4-azaleucine resistance probable transporter AzlC</fullName>
    </submittedName>
</protein>
<organism evidence="9 10">
    <name type="scientific">Lihuaxuella thermophila</name>
    <dbReference type="NCBI Taxonomy" id="1173111"/>
    <lineage>
        <taxon>Bacteria</taxon>
        <taxon>Bacillati</taxon>
        <taxon>Bacillota</taxon>
        <taxon>Bacilli</taxon>
        <taxon>Bacillales</taxon>
        <taxon>Thermoactinomycetaceae</taxon>
        <taxon>Lihuaxuella</taxon>
    </lineage>
</organism>
<evidence type="ECO:0000313" key="10">
    <source>
        <dbReference type="Proteomes" id="UP000199695"/>
    </source>
</evidence>
<evidence type="ECO:0000256" key="5">
    <source>
        <dbReference type="ARBA" id="ARBA00022692"/>
    </source>
</evidence>
<dbReference type="AlphaFoldDB" id="A0A1H8AC09"/>
<gene>
    <name evidence="9" type="ORF">SAMN05444955_10121</name>
</gene>
<evidence type="ECO:0000256" key="7">
    <source>
        <dbReference type="ARBA" id="ARBA00023136"/>
    </source>
</evidence>
<evidence type="ECO:0000256" key="6">
    <source>
        <dbReference type="ARBA" id="ARBA00022989"/>
    </source>
</evidence>
<reference evidence="9 10" key="1">
    <citation type="submission" date="2016-10" db="EMBL/GenBank/DDBJ databases">
        <authorList>
            <person name="de Groot N.N."/>
        </authorList>
    </citation>
    <scope>NUCLEOTIDE SEQUENCE [LARGE SCALE GENOMIC DNA]</scope>
    <source>
        <strain evidence="9 10">DSM 46701</strain>
    </source>
</reference>
<keyword evidence="4" id="KW-1003">Cell membrane</keyword>
<dbReference type="RefSeq" id="WP_089964340.1">
    <property type="nucleotide sequence ID" value="NZ_FOCQ01000001.1"/>
</dbReference>
<dbReference type="GO" id="GO:1903785">
    <property type="term" value="P:L-valine transmembrane transport"/>
    <property type="evidence" value="ECO:0007669"/>
    <property type="project" value="TreeGrafter"/>
</dbReference>
<name>A0A1H8AC09_9BACL</name>
<feature type="transmembrane region" description="Helical" evidence="8">
    <location>
        <begin position="16"/>
        <end position="34"/>
    </location>
</feature>
<keyword evidence="10" id="KW-1185">Reference proteome</keyword>
<evidence type="ECO:0000256" key="4">
    <source>
        <dbReference type="ARBA" id="ARBA00022475"/>
    </source>
</evidence>
<evidence type="ECO:0000256" key="8">
    <source>
        <dbReference type="SAM" id="Phobius"/>
    </source>
</evidence>
<evidence type="ECO:0000256" key="2">
    <source>
        <dbReference type="ARBA" id="ARBA00010735"/>
    </source>
</evidence>
<dbReference type="EMBL" id="FOCQ01000001">
    <property type="protein sequence ID" value="SEM67348.1"/>
    <property type="molecule type" value="Genomic_DNA"/>
</dbReference>
<dbReference type="PANTHER" id="PTHR34979:SF1">
    <property type="entry name" value="INNER MEMBRANE PROTEIN YGAZ"/>
    <property type="match status" value="1"/>
</dbReference>
<keyword evidence="3" id="KW-0813">Transport</keyword>
<dbReference type="Pfam" id="PF03591">
    <property type="entry name" value="AzlC"/>
    <property type="match status" value="1"/>
</dbReference>
<feature type="transmembrane region" description="Helical" evidence="8">
    <location>
        <begin position="187"/>
        <end position="204"/>
    </location>
</feature>
<dbReference type="Proteomes" id="UP000199695">
    <property type="component" value="Unassembled WGS sequence"/>
</dbReference>
<keyword evidence="5 8" id="KW-0812">Transmembrane</keyword>
<evidence type="ECO:0000256" key="3">
    <source>
        <dbReference type="ARBA" id="ARBA00022448"/>
    </source>
</evidence>
<evidence type="ECO:0000313" key="9">
    <source>
        <dbReference type="EMBL" id="SEM67348.1"/>
    </source>
</evidence>
<dbReference type="GO" id="GO:0005886">
    <property type="term" value="C:plasma membrane"/>
    <property type="evidence" value="ECO:0007669"/>
    <property type="project" value="UniProtKB-SubCell"/>
</dbReference>
<dbReference type="STRING" id="1173111.SAMN05444955_10121"/>
<keyword evidence="7 8" id="KW-0472">Membrane</keyword>
<feature type="transmembrane region" description="Helical" evidence="8">
    <location>
        <begin position="132"/>
        <end position="156"/>
    </location>
</feature>
<sequence length="233" mass="25299">MNPAFLTQFLQGSKKGLPLMIGYIPIAIAFGVLARQADLPMLPTLLMSLMVYAGASQFMAVNMIAAGTAGVEIIIATFILNLRHLIMSLSLMNALRHIPKSWKSFLSFGITDETFAVASLEASQDRSRMHHFYVLGLFAAAYGSWVIGTFIGAALYQLIPASISDSMAIALYAMFIGLLVPAVQKSWRFGLIAAVSILLCTVFHQFLSSGWSIVLATIFGSMAGIFVYKEEEA</sequence>
<comment type="similarity">
    <text evidence="2">Belongs to the AzlC family.</text>
</comment>
<feature type="transmembrane region" description="Helical" evidence="8">
    <location>
        <begin position="210"/>
        <end position="228"/>
    </location>
</feature>
<dbReference type="InterPro" id="IPR011606">
    <property type="entry name" value="Brnchd-chn_aa_trnsp_permease"/>
</dbReference>
<dbReference type="OrthoDB" id="3177005at2"/>